<sequence length="136" mass="14151">MEDARPGRWRRRPGGRSCVGPPRSSPERGGPRRLGGIAHGRVHPRGDRGAVVVPEEEGRGADDRAGRATGVGEAADGGRVATGRGRFAPPATTGRAATGDEREADGRRPDPRGPSCGVSLAEAGHPSERYDSEVSI</sequence>
<dbReference type="STRING" id="1150864.MILUP08_30127"/>
<dbReference type="AlphaFoldDB" id="I0LDE5"/>
<reference evidence="3" key="1">
    <citation type="journal article" date="2012" name="J. Bacteriol.">
        <title>Genome Sequence of Micromonospora lupini Lupac 08, Isolated from Root Nodules of Lupinus angustifolius.</title>
        <authorList>
            <person name="Alonso-Vega P."/>
            <person name="Normand P."/>
            <person name="Bacigalupe R."/>
            <person name="Pujic P."/>
            <person name="Lajus A."/>
            <person name="Vallenet D."/>
            <person name="Carro L."/>
            <person name="Coll P."/>
            <person name="Trujillo M.E."/>
        </authorList>
    </citation>
    <scope>NUCLEOTIDE SEQUENCE [LARGE SCALE GENOMIC DNA]</scope>
    <source>
        <strain evidence="3">Lupac 08</strain>
    </source>
</reference>
<feature type="compositionally biased region" description="Basic and acidic residues" evidence="1">
    <location>
        <begin position="56"/>
        <end position="66"/>
    </location>
</feature>
<name>I0LDE5_9ACTN</name>
<protein>
    <submittedName>
        <fullName evidence="2">Uncharacterized protein</fullName>
    </submittedName>
</protein>
<proteinExistence type="predicted"/>
<evidence type="ECO:0000256" key="1">
    <source>
        <dbReference type="SAM" id="MobiDB-lite"/>
    </source>
</evidence>
<feature type="compositionally biased region" description="Basic and acidic residues" evidence="1">
    <location>
        <begin position="98"/>
        <end position="111"/>
    </location>
</feature>
<comment type="caution">
    <text evidence="2">The sequence shown here is derived from an EMBL/GenBank/DDBJ whole genome shotgun (WGS) entry which is preliminary data.</text>
</comment>
<accession>I0LDE5</accession>
<dbReference type="EMBL" id="CAIE01000045">
    <property type="protein sequence ID" value="CCH21842.1"/>
    <property type="molecule type" value="Genomic_DNA"/>
</dbReference>
<evidence type="ECO:0000313" key="2">
    <source>
        <dbReference type="EMBL" id="CCH21842.1"/>
    </source>
</evidence>
<feature type="region of interest" description="Disordered" evidence="1">
    <location>
        <begin position="1"/>
        <end position="136"/>
    </location>
</feature>
<feature type="compositionally biased region" description="Basic and acidic residues" evidence="1">
    <location>
        <begin position="125"/>
        <end position="136"/>
    </location>
</feature>
<evidence type="ECO:0000313" key="3">
    <source>
        <dbReference type="Proteomes" id="UP000003448"/>
    </source>
</evidence>
<keyword evidence="3" id="KW-1185">Reference proteome</keyword>
<organism evidence="2 3">
    <name type="scientific">Micromonospora lupini str. Lupac 08</name>
    <dbReference type="NCBI Taxonomy" id="1150864"/>
    <lineage>
        <taxon>Bacteria</taxon>
        <taxon>Bacillati</taxon>
        <taxon>Actinomycetota</taxon>
        <taxon>Actinomycetes</taxon>
        <taxon>Micromonosporales</taxon>
        <taxon>Micromonosporaceae</taxon>
        <taxon>Micromonospora</taxon>
    </lineage>
</organism>
<gene>
    <name evidence="2" type="ORF">MILUP08_30127</name>
</gene>
<dbReference type="Proteomes" id="UP000003448">
    <property type="component" value="Unassembled WGS sequence"/>
</dbReference>
<feature type="compositionally biased region" description="Low complexity" evidence="1">
    <location>
        <begin position="88"/>
        <end position="97"/>
    </location>
</feature>